<organism evidence="4 5">
    <name type="scientific">Methylomonas albis</name>
    <dbReference type="NCBI Taxonomy" id="1854563"/>
    <lineage>
        <taxon>Bacteria</taxon>
        <taxon>Pseudomonadati</taxon>
        <taxon>Pseudomonadota</taxon>
        <taxon>Gammaproteobacteria</taxon>
        <taxon>Methylococcales</taxon>
        <taxon>Methylococcaceae</taxon>
        <taxon>Methylomonas</taxon>
    </lineage>
</organism>
<dbReference type="Gene3D" id="3.40.50.40">
    <property type="match status" value="1"/>
</dbReference>
<dbReference type="EMBL" id="JACXSS010000001">
    <property type="protein sequence ID" value="MBD9358593.1"/>
    <property type="molecule type" value="Genomic_DNA"/>
</dbReference>
<protein>
    <submittedName>
        <fullName evidence="4">Asparaginase</fullName>
    </submittedName>
</protein>
<name>A0ABR9D682_9GAMM</name>
<sequence>MKKNILLVFTGGTIGSQLSGNTINTHGSAGYKLLQRFAAQDPKPDSVSFKTLQPLQILSENLHPSHWPHIIAAIETEDLSQFDGIIITHGTDSLAFSAAALSLYFNGLTIPLMLVSSDLPLDNPQANGVANFLCAVEFIRQLGRAGVFVPYQNPGQAMLIHLGSRLSSCLPLSSDFISVQSQAWMRFENGRFQSLQNLELSARSPMTLKADFSKRILLIKPYPGLNYSTYNLNSVDAVLHDLYHSGAACASTVMGEQYSLVEFVKRCAANRIKIYLAPALYSESAYASTRELLDVGAEMIWNTSLEAAYAKLLLAYGNFDTAPAISAYLANNLAHEQCN</sequence>
<evidence type="ECO:0000256" key="1">
    <source>
        <dbReference type="ARBA" id="ARBA00010518"/>
    </source>
</evidence>
<dbReference type="RefSeq" id="WP_192376819.1">
    <property type="nucleotide sequence ID" value="NZ_CAJHIV010000001.1"/>
</dbReference>
<dbReference type="InterPro" id="IPR006034">
    <property type="entry name" value="Asparaginase/glutaminase-like"/>
</dbReference>
<evidence type="ECO:0000259" key="3">
    <source>
        <dbReference type="Pfam" id="PF00710"/>
    </source>
</evidence>
<dbReference type="SMART" id="SM00870">
    <property type="entry name" value="Asparaginase"/>
    <property type="match status" value="1"/>
</dbReference>
<evidence type="ECO:0000256" key="2">
    <source>
        <dbReference type="PROSITE-ProRule" id="PRU10099"/>
    </source>
</evidence>
<dbReference type="InterPro" id="IPR027474">
    <property type="entry name" value="L-asparaginase_N"/>
</dbReference>
<dbReference type="PIRSF" id="PIRSF500176">
    <property type="entry name" value="L_ASNase"/>
    <property type="match status" value="1"/>
</dbReference>
<comment type="caution">
    <text evidence="4">The sequence shown here is derived from an EMBL/GenBank/DDBJ whole genome shotgun (WGS) entry which is preliminary data.</text>
</comment>
<dbReference type="PROSITE" id="PS00144">
    <property type="entry name" value="ASN_GLN_ASE_1"/>
    <property type="match status" value="1"/>
</dbReference>
<dbReference type="PANTHER" id="PTHR11707:SF28">
    <property type="entry name" value="60 KDA LYSOPHOSPHOLIPASE"/>
    <property type="match status" value="1"/>
</dbReference>
<feature type="domain" description="L-asparaginase N-terminal" evidence="3">
    <location>
        <begin position="4"/>
        <end position="160"/>
    </location>
</feature>
<dbReference type="SUPFAM" id="SSF53774">
    <property type="entry name" value="Glutaminase/Asparaginase"/>
    <property type="match status" value="1"/>
</dbReference>
<evidence type="ECO:0000313" key="5">
    <source>
        <dbReference type="Proteomes" id="UP000652176"/>
    </source>
</evidence>
<evidence type="ECO:0000313" key="4">
    <source>
        <dbReference type="EMBL" id="MBD9358593.1"/>
    </source>
</evidence>
<reference evidence="4 5" key="1">
    <citation type="submission" date="2020-09" db="EMBL/GenBank/DDBJ databases">
        <title>Methylomonas albis sp. nov. and Methylomonas fluvii sp. nov.: Two cold-adapted methanotrophs from the River Elbe and an amended description of Methylovulum psychrotolerans strain Eb1.</title>
        <authorList>
            <person name="Bussmann I.K."/>
            <person name="Klings K.-W."/>
            <person name="Warnstedt J."/>
            <person name="Hoppert M."/>
            <person name="Saborowski A."/>
            <person name="Horn F."/>
            <person name="Liebner S."/>
        </authorList>
    </citation>
    <scope>NUCLEOTIDE SEQUENCE [LARGE SCALE GENOMIC DNA]</scope>
    <source>
        <strain evidence="4 5">EbA</strain>
    </source>
</reference>
<gene>
    <name evidence="4" type="ORF">IE877_22395</name>
</gene>
<dbReference type="InterPro" id="IPR036152">
    <property type="entry name" value="Asp/glu_Ase-like_sf"/>
</dbReference>
<dbReference type="Gene3D" id="3.40.50.1170">
    <property type="entry name" value="L-asparaginase, N-terminal domain"/>
    <property type="match status" value="1"/>
</dbReference>
<dbReference type="Pfam" id="PF00710">
    <property type="entry name" value="Asparaginase"/>
    <property type="match status" value="1"/>
</dbReference>
<comment type="similarity">
    <text evidence="1">Belongs to the asparaginase 1 family.</text>
</comment>
<dbReference type="PANTHER" id="PTHR11707">
    <property type="entry name" value="L-ASPARAGINASE"/>
    <property type="match status" value="1"/>
</dbReference>
<dbReference type="Proteomes" id="UP000652176">
    <property type="component" value="Unassembled WGS sequence"/>
</dbReference>
<accession>A0ABR9D682</accession>
<keyword evidence="5" id="KW-1185">Reference proteome</keyword>
<dbReference type="PROSITE" id="PS51732">
    <property type="entry name" value="ASN_GLN_ASE_3"/>
    <property type="match status" value="1"/>
</dbReference>
<dbReference type="PIRSF" id="PIRSF001220">
    <property type="entry name" value="L-ASNase_gatD"/>
    <property type="match status" value="1"/>
</dbReference>
<dbReference type="InterPro" id="IPR027473">
    <property type="entry name" value="L-asparaginase_C"/>
</dbReference>
<proteinExistence type="inferred from homology"/>
<dbReference type="InterPro" id="IPR020827">
    <property type="entry name" value="Asparaginase/glutaminase_AS1"/>
</dbReference>
<dbReference type="PRINTS" id="PR00139">
    <property type="entry name" value="ASNGLNASE"/>
</dbReference>
<dbReference type="InterPro" id="IPR037152">
    <property type="entry name" value="L-asparaginase_N_sf"/>
</dbReference>
<feature type="active site" evidence="2">
    <location>
        <position position="13"/>
    </location>
</feature>